<evidence type="ECO:0000256" key="6">
    <source>
        <dbReference type="ARBA" id="ARBA00022755"/>
    </source>
</evidence>
<dbReference type="InterPro" id="IPR000836">
    <property type="entry name" value="PRTase_dom"/>
</dbReference>
<dbReference type="SUPFAM" id="SSF53271">
    <property type="entry name" value="PRTase-like"/>
    <property type="match status" value="1"/>
</dbReference>
<dbReference type="PANTHER" id="PTHR11907">
    <property type="entry name" value="AMIDOPHOSPHORIBOSYLTRANSFERASE"/>
    <property type="match status" value="1"/>
</dbReference>
<evidence type="ECO:0000256" key="4">
    <source>
        <dbReference type="ARBA" id="ARBA00022676"/>
    </source>
</evidence>
<organism evidence="12">
    <name type="scientific">Candidatus Methanomethylicus mesodigestus</name>
    <dbReference type="NCBI Taxonomy" id="1867258"/>
    <lineage>
        <taxon>Archaea</taxon>
        <taxon>Thermoproteota</taxon>
        <taxon>Methanosuratincolia</taxon>
        <taxon>Candidatus Methanomethylicales</taxon>
        <taxon>Candidatus Methanomethylicaceae</taxon>
        <taxon>Candidatus Methanomethylicus</taxon>
    </lineage>
</organism>
<keyword evidence="10" id="KW-0408">Iron</keyword>
<dbReference type="PIRSF" id="PIRSF000485">
    <property type="entry name" value="Amd_phspho_trans"/>
    <property type="match status" value="1"/>
</dbReference>
<evidence type="ECO:0000256" key="10">
    <source>
        <dbReference type="PIRSR" id="PIRSR000485-3"/>
    </source>
</evidence>
<keyword evidence="6 8" id="KW-0658">Purine biosynthesis</keyword>
<feature type="domain" description="Glutamine amidotransferase type-2" evidence="11">
    <location>
        <begin position="6"/>
        <end position="235"/>
    </location>
</feature>
<dbReference type="Gene3D" id="3.60.20.10">
    <property type="entry name" value="Glutamine Phosphoribosylpyrophosphate, subunit 1, domain 1"/>
    <property type="match status" value="1"/>
</dbReference>
<reference evidence="12" key="1">
    <citation type="journal article" date="2020" name="mSystems">
        <title>Genome- and Community-Level Interaction Insights into Carbon Utilization and Element Cycling Functions of Hydrothermarchaeota in Hydrothermal Sediment.</title>
        <authorList>
            <person name="Zhou Z."/>
            <person name="Liu Y."/>
            <person name="Xu W."/>
            <person name="Pan J."/>
            <person name="Luo Z.H."/>
            <person name="Li M."/>
        </authorList>
    </citation>
    <scope>NUCLEOTIDE SEQUENCE [LARGE SCALE GENOMIC DNA]</scope>
    <source>
        <strain evidence="12">SpSt-468</strain>
    </source>
</reference>
<dbReference type="GO" id="GO:0006189">
    <property type="term" value="P:'de novo' IMP biosynthetic process"/>
    <property type="evidence" value="ECO:0007669"/>
    <property type="project" value="UniProtKB-UniPathway"/>
</dbReference>
<dbReference type="UniPathway" id="UPA00074">
    <property type="reaction ID" value="UER00124"/>
</dbReference>
<keyword evidence="10" id="KW-0479">Metal-binding</keyword>
<dbReference type="InterPro" id="IPR029057">
    <property type="entry name" value="PRTase-like"/>
</dbReference>
<keyword evidence="4 8" id="KW-0328">Glycosyltransferase</keyword>
<dbReference type="Gene3D" id="3.40.50.2020">
    <property type="match status" value="1"/>
</dbReference>
<proteinExistence type="inferred from homology"/>
<keyword evidence="10" id="KW-0411">Iron-sulfur</keyword>
<comment type="pathway">
    <text evidence="1 8">Purine metabolism; IMP biosynthesis via de novo pathway; N(1)-(5-phospho-D-ribosyl)glycinamide from 5-phospho-alpha-D-ribose 1-diphosphate: step 1/2.</text>
</comment>
<name>A0A7C3J4B9_9CREN</name>
<dbReference type="EMBL" id="DSTX01000007">
    <property type="protein sequence ID" value="HFK20557.1"/>
    <property type="molecule type" value="Genomic_DNA"/>
</dbReference>
<evidence type="ECO:0000256" key="3">
    <source>
        <dbReference type="ARBA" id="ARBA00011941"/>
    </source>
</evidence>
<dbReference type="GO" id="GO:0046872">
    <property type="term" value="F:metal ion binding"/>
    <property type="evidence" value="ECO:0007669"/>
    <property type="project" value="UniProtKB-KW"/>
</dbReference>
<keyword evidence="7" id="KW-0315">Glutamine amidotransferase</keyword>
<dbReference type="InterPro" id="IPR005854">
    <property type="entry name" value="PurF"/>
</dbReference>
<evidence type="ECO:0000313" key="12">
    <source>
        <dbReference type="EMBL" id="HFK20557.1"/>
    </source>
</evidence>
<comment type="similarity">
    <text evidence="2 8">In the C-terminal section; belongs to the purine/pyrimidine phosphoribosyltransferase family.</text>
</comment>
<feature type="binding site" evidence="10">
    <location>
        <position position="251"/>
    </location>
    <ligand>
        <name>[4Fe-4S] cluster</name>
        <dbReference type="ChEBI" id="CHEBI:49883"/>
    </ligand>
</feature>
<gene>
    <name evidence="12" type="ORF">ENS19_04660</name>
</gene>
<protein>
    <recommendedName>
        <fullName evidence="3 8">Amidophosphoribosyltransferase</fullName>
        <shortName evidence="8">ATase</shortName>
        <ecNumber evidence="3 8">2.4.2.14</ecNumber>
    </recommendedName>
    <alternativeName>
        <fullName evidence="8">Glutamine phosphoribosylpyrophosphate amidotransferase</fullName>
    </alternativeName>
</protein>
<dbReference type="GO" id="GO:0051536">
    <property type="term" value="F:iron-sulfur cluster binding"/>
    <property type="evidence" value="ECO:0007669"/>
    <property type="project" value="UniProtKB-KW"/>
</dbReference>
<evidence type="ECO:0000256" key="2">
    <source>
        <dbReference type="ARBA" id="ARBA00010138"/>
    </source>
</evidence>
<dbReference type="InterPro" id="IPR029055">
    <property type="entry name" value="Ntn_hydrolases_N"/>
</dbReference>
<accession>A0A7C3J4B9</accession>
<dbReference type="SUPFAM" id="SSF56235">
    <property type="entry name" value="N-terminal nucleophile aminohydrolases (Ntn hydrolases)"/>
    <property type="match status" value="1"/>
</dbReference>
<evidence type="ECO:0000256" key="8">
    <source>
        <dbReference type="PIRNR" id="PIRNR000485"/>
    </source>
</evidence>
<feature type="active site" description="Nucleophile" evidence="9">
    <location>
        <position position="6"/>
    </location>
</feature>
<dbReference type="InterPro" id="IPR017932">
    <property type="entry name" value="GATase_2_dom"/>
</dbReference>
<evidence type="ECO:0000256" key="1">
    <source>
        <dbReference type="ARBA" id="ARBA00005209"/>
    </source>
</evidence>
<evidence type="ECO:0000256" key="9">
    <source>
        <dbReference type="PIRSR" id="PIRSR000485-1"/>
    </source>
</evidence>
<evidence type="ECO:0000256" key="7">
    <source>
        <dbReference type="ARBA" id="ARBA00022962"/>
    </source>
</evidence>
<comment type="catalytic activity">
    <reaction evidence="8">
        <text>5-phospho-beta-D-ribosylamine + L-glutamate + diphosphate = 5-phospho-alpha-D-ribose 1-diphosphate + L-glutamine + H2O</text>
        <dbReference type="Rhea" id="RHEA:14905"/>
        <dbReference type="ChEBI" id="CHEBI:15377"/>
        <dbReference type="ChEBI" id="CHEBI:29985"/>
        <dbReference type="ChEBI" id="CHEBI:33019"/>
        <dbReference type="ChEBI" id="CHEBI:58017"/>
        <dbReference type="ChEBI" id="CHEBI:58359"/>
        <dbReference type="ChEBI" id="CHEBI:58681"/>
        <dbReference type="EC" id="2.4.2.14"/>
    </reaction>
</comment>
<dbReference type="PROSITE" id="PS51278">
    <property type="entry name" value="GATASE_TYPE_2"/>
    <property type="match status" value="1"/>
</dbReference>
<dbReference type="AlphaFoldDB" id="A0A7C3J4B9"/>
<feature type="binding site" evidence="10">
    <location>
        <position position="454"/>
    </location>
    <ligand>
        <name>[4Fe-4S] cluster</name>
        <dbReference type="ChEBI" id="CHEBI:49883"/>
    </ligand>
</feature>
<dbReference type="GO" id="GO:0009113">
    <property type="term" value="P:purine nucleobase biosynthetic process"/>
    <property type="evidence" value="ECO:0007669"/>
    <property type="project" value="InterPro"/>
</dbReference>
<evidence type="ECO:0000259" key="11">
    <source>
        <dbReference type="PROSITE" id="PS51278"/>
    </source>
</evidence>
<sequence length="492" mass="55039">MLREKCGVFGVKCSGEGGAFIPLYWGLVAQNHRGHESYGFLTYSEGFRRYVDLGLVPRIEKEELIRWNMLLPGDSGISHVRYGTSGLRDISAHLKDAQPMVISMRKERLGIAFNGNLVNIGWLKDVVTRTKIKLRTTSDTELLCRYLLDNIEKGIPEAAARCMNDIEGAFSVLGMDKCGQVFAFRDPLGIRPLCLGSNKEGTITAVSSETVGLNINGLEVLGEIEPGEVIILAKTGVERQRIVKGGRKAFCGFEFSYFARPDSFINGKSVYKVREELGRSLGRRYRDVVQKADIIISIPETADDAAYGLHEETGLRWERALRRHRYVTHRAFILDSGDRVTTIDKKINVINGSLKGKKVIVVEDSIVRGDTTKTTIKKLRSLGAEEVHMFVTFPRITHPCFYGIDMATFNELIGFYYDEVGIAKEIGADTVCYQSMEDFVRATGMGRNELCMACTCGEYPTELAQKISDKVKLSVSQTEDRIYERMNLSMGV</sequence>
<feature type="binding site" evidence="10">
    <location>
        <position position="451"/>
    </location>
    <ligand>
        <name>[4Fe-4S] cluster</name>
        <dbReference type="ChEBI" id="CHEBI:49883"/>
    </ligand>
</feature>
<dbReference type="EC" id="2.4.2.14" evidence="3 8"/>
<dbReference type="Pfam" id="PF13537">
    <property type="entry name" value="GATase_7"/>
    <property type="match status" value="1"/>
</dbReference>
<comment type="caution">
    <text evidence="12">The sequence shown here is derived from an EMBL/GenBank/DDBJ whole genome shotgun (WGS) entry which is preliminary data.</text>
</comment>
<comment type="cofactor">
    <cofactor evidence="10">
        <name>[4Fe-4S] cluster</name>
        <dbReference type="ChEBI" id="CHEBI:49883"/>
    </cofactor>
    <text evidence="10">Binds 1 [4Fe-4S] cluster per subunit.</text>
</comment>
<dbReference type="CDD" id="cd06223">
    <property type="entry name" value="PRTases_typeI"/>
    <property type="match status" value="1"/>
</dbReference>
<keyword evidence="5 8" id="KW-0808">Transferase</keyword>
<dbReference type="GO" id="GO:0004044">
    <property type="term" value="F:amidophosphoribosyltransferase activity"/>
    <property type="evidence" value="ECO:0007669"/>
    <property type="project" value="UniProtKB-EC"/>
</dbReference>
<evidence type="ECO:0000256" key="5">
    <source>
        <dbReference type="ARBA" id="ARBA00022679"/>
    </source>
</evidence>
<feature type="binding site" evidence="10">
    <location>
        <position position="400"/>
    </location>
    <ligand>
        <name>[4Fe-4S] cluster</name>
        <dbReference type="ChEBI" id="CHEBI:49883"/>
    </ligand>
</feature>